<reference evidence="3 4" key="1">
    <citation type="submission" date="2023-06" db="EMBL/GenBank/DDBJ databases">
        <authorList>
            <person name="Oyuntsetseg B."/>
            <person name="Kim S.B."/>
        </authorList>
    </citation>
    <scope>NUCLEOTIDE SEQUENCE [LARGE SCALE GENOMIC DNA]</scope>
    <source>
        <strain evidence="3 4">2-15</strain>
    </source>
</reference>
<dbReference type="EMBL" id="CP127294">
    <property type="protein sequence ID" value="WIX80347.1"/>
    <property type="molecule type" value="Genomic_DNA"/>
</dbReference>
<keyword evidence="2" id="KW-0812">Transmembrane</keyword>
<organism evidence="3 4">
    <name type="scientific">Amycolatopsis carbonis</name>
    <dbReference type="NCBI Taxonomy" id="715471"/>
    <lineage>
        <taxon>Bacteria</taxon>
        <taxon>Bacillati</taxon>
        <taxon>Actinomycetota</taxon>
        <taxon>Actinomycetes</taxon>
        <taxon>Pseudonocardiales</taxon>
        <taxon>Pseudonocardiaceae</taxon>
        <taxon>Amycolatopsis</taxon>
    </lineage>
</organism>
<evidence type="ECO:0000256" key="1">
    <source>
        <dbReference type="SAM" id="MobiDB-lite"/>
    </source>
</evidence>
<evidence type="ECO:0000313" key="4">
    <source>
        <dbReference type="Proteomes" id="UP001236014"/>
    </source>
</evidence>
<dbReference type="KEGG" id="acab:QRX50_06080"/>
<proteinExistence type="predicted"/>
<dbReference type="RefSeq" id="WP_285970978.1">
    <property type="nucleotide sequence ID" value="NZ_CP127294.1"/>
</dbReference>
<evidence type="ECO:0000256" key="2">
    <source>
        <dbReference type="SAM" id="Phobius"/>
    </source>
</evidence>
<dbReference type="SUPFAM" id="SSF53474">
    <property type="entry name" value="alpha/beta-Hydrolases"/>
    <property type="match status" value="1"/>
</dbReference>
<gene>
    <name evidence="3" type="ORF">QRX50_06080</name>
</gene>
<dbReference type="GO" id="GO:0016747">
    <property type="term" value="F:acyltransferase activity, transferring groups other than amino-acyl groups"/>
    <property type="evidence" value="ECO:0007669"/>
    <property type="project" value="TreeGrafter"/>
</dbReference>
<accession>A0A9Y2IHU2</accession>
<dbReference type="AlphaFoldDB" id="A0A9Y2IHU2"/>
<protein>
    <submittedName>
        <fullName evidence="3">Alpha/beta hydrolase-fold protein</fullName>
    </submittedName>
</protein>
<keyword evidence="3" id="KW-0378">Hydrolase</keyword>
<feature type="transmembrane region" description="Helical" evidence="2">
    <location>
        <begin position="12"/>
        <end position="32"/>
    </location>
</feature>
<dbReference type="PANTHER" id="PTHR48098:SF1">
    <property type="entry name" value="DIACYLGLYCEROL ACYLTRANSFERASE_MYCOLYLTRANSFERASE AG85A"/>
    <property type="match status" value="1"/>
</dbReference>
<keyword evidence="2" id="KW-0472">Membrane</keyword>
<dbReference type="GO" id="GO:0016787">
    <property type="term" value="F:hydrolase activity"/>
    <property type="evidence" value="ECO:0007669"/>
    <property type="project" value="UniProtKB-KW"/>
</dbReference>
<name>A0A9Y2IHU2_9PSEU</name>
<keyword evidence="4" id="KW-1185">Reference proteome</keyword>
<dbReference type="Proteomes" id="UP001236014">
    <property type="component" value="Chromosome"/>
</dbReference>
<dbReference type="InterPro" id="IPR050583">
    <property type="entry name" value="Mycobacterial_A85_antigen"/>
</dbReference>
<evidence type="ECO:0000313" key="3">
    <source>
        <dbReference type="EMBL" id="WIX80347.1"/>
    </source>
</evidence>
<keyword evidence="2" id="KW-1133">Transmembrane helix</keyword>
<dbReference type="InterPro" id="IPR000801">
    <property type="entry name" value="Esterase-like"/>
</dbReference>
<feature type="transmembrane region" description="Helical" evidence="2">
    <location>
        <begin position="44"/>
        <end position="69"/>
    </location>
</feature>
<dbReference type="PANTHER" id="PTHR48098">
    <property type="entry name" value="ENTEROCHELIN ESTERASE-RELATED"/>
    <property type="match status" value="1"/>
</dbReference>
<dbReference type="Gene3D" id="3.40.50.1820">
    <property type="entry name" value="alpha/beta hydrolase"/>
    <property type="match status" value="1"/>
</dbReference>
<feature type="region of interest" description="Disordered" evidence="1">
    <location>
        <begin position="384"/>
        <end position="403"/>
    </location>
</feature>
<dbReference type="Pfam" id="PF00756">
    <property type="entry name" value="Esterase"/>
    <property type="match status" value="1"/>
</dbReference>
<dbReference type="InterPro" id="IPR029058">
    <property type="entry name" value="AB_hydrolase_fold"/>
</dbReference>
<sequence length="403" mass="43324">MHLSSIPLDSPVEVIVIGVLAVLAVVAVPWFWDRWRKRKQLGRSATVLTAVVLVVGSVSLVGNLIGGFFPTLGSLLGTGVYAAESVDAEAGDNGADLDKMRDLGVVHAREGKGTVLHMKVTGRRTGLVRDVAVYLPPQYFQLAYHSLKFPAIEWIPNYPSGPEVATSGYRLPEQLDAAIAKHVLPPTVVVIPDPTGVPKVGHDTECVDEVGGTPNDTYLSADVREWAIQRLGLNPARGAWTIAGWSSGGYCAMNLVTRHPQWFAQAVSVSGYDRAQVDSETEDLFHGRHDIDDANNVRVNVRLHPSPVDILAISGDKESYESFAIDQIRAAAQAPVRFSSWRIPDAGHNMNTFKSQLPDVLAWIGARIPGPCAAGRQLDVSGGVRPWPLPSAGARGGLSSTDQ</sequence>